<keyword evidence="3" id="KW-1185">Reference proteome</keyword>
<dbReference type="OMA" id="KHGGGVM"/>
<reference evidence="2" key="2">
    <citation type="submission" date="2025-08" db="UniProtKB">
        <authorList>
            <consortium name="Ensembl"/>
        </authorList>
    </citation>
    <scope>IDENTIFICATION</scope>
</reference>
<dbReference type="InParanoid" id="A0A672IVI6"/>
<dbReference type="PANTHER" id="PTHR23022">
    <property type="entry name" value="TRANSPOSABLE ELEMENT-RELATED"/>
    <property type="match status" value="1"/>
</dbReference>
<reference evidence="2" key="3">
    <citation type="submission" date="2025-09" db="UniProtKB">
        <authorList>
            <consortium name="Ensembl"/>
        </authorList>
    </citation>
    <scope>IDENTIFICATION</scope>
</reference>
<dbReference type="GO" id="GO:0015074">
    <property type="term" value="P:DNA integration"/>
    <property type="evidence" value="ECO:0007669"/>
    <property type="project" value="InterPro"/>
</dbReference>
<dbReference type="GO" id="GO:0003677">
    <property type="term" value="F:DNA binding"/>
    <property type="evidence" value="ECO:0007669"/>
    <property type="project" value="InterPro"/>
</dbReference>
<dbReference type="Ensembl" id="ENSSFAT00005047474.1">
    <property type="protein sequence ID" value="ENSSFAP00005045896.1"/>
    <property type="gene ID" value="ENSSFAG00005022426.1"/>
</dbReference>
<name>A0A672IVI6_SALFA</name>
<dbReference type="InterPro" id="IPR002492">
    <property type="entry name" value="Transposase_Tc1-like"/>
</dbReference>
<dbReference type="Proteomes" id="UP000472267">
    <property type="component" value="Chromosome 18"/>
</dbReference>
<evidence type="ECO:0000313" key="2">
    <source>
        <dbReference type="Ensembl" id="ENSSFAP00005045896.1"/>
    </source>
</evidence>
<dbReference type="PANTHER" id="PTHR23022:SF135">
    <property type="entry name" value="SI:DKEY-77F5.3"/>
    <property type="match status" value="1"/>
</dbReference>
<proteinExistence type="predicted"/>
<dbReference type="InterPro" id="IPR052338">
    <property type="entry name" value="Transposase_5"/>
</dbReference>
<sequence>IRAVEMRITVSVSTVSFTIKRKSETGANFDRKRSGRPKATTESEDKFLRVDRRLTGQLLQAQLNSGRSKQVSVSTVKRKLPAAGLTGRVAARKPLLRRQNKTKRLAWAKKHCRWTTEDWKKCVASTVKHGGGSVMVWGCFAGSRVGDLFRVRGTLNQNGYHSILQLGQGFIFQQDNDPKQKSKLCQNYLVKKEEAGKLKNMECPAQSPDLNPIELVWDEIDRRVKAKQPTSATHLWELLQQTWEELSEDYLISVVERMPRVCSAVISAKGGYFDESTV</sequence>
<dbReference type="Gene3D" id="3.30.420.10">
    <property type="entry name" value="Ribonuclease H-like superfamily/Ribonuclease H"/>
    <property type="match status" value="1"/>
</dbReference>
<dbReference type="InterPro" id="IPR036397">
    <property type="entry name" value="RNaseH_sf"/>
</dbReference>
<reference evidence="2" key="1">
    <citation type="submission" date="2019-06" db="EMBL/GenBank/DDBJ databases">
        <authorList>
            <consortium name="Wellcome Sanger Institute Data Sharing"/>
        </authorList>
    </citation>
    <scope>NUCLEOTIDE SEQUENCE [LARGE SCALE GENOMIC DNA]</scope>
</reference>
<accession>A0A672IVI6</accession>
<dbReference type="Pfam" id="PF01498">
    <property type="entry name" value="HTH_Tnp_Tc3_2"/>
    <property type="match status" value="1"/>
</dbReference>
<dbReference type="AlphaFoldDB" id="A0A672IVI6"/>
<feature type="domain" description="Transposase Tc1-like" evidence="1">
    <location>
        <begin position="49"/>
        <end position="112"/>
    </location>
</feature>
<dbReference type="GO" id="GO:0006313">
    <property type="term" value="P:DNA transposition"/>
    <property type="evidence" value="ECO:0007669"/>
    <property type="project" value="InterPro"/>
</dbReference>
<organism evidence="2 3">
    <name type="scientific">Salarias fasciatus</name>
    <name type="common">Jewelled blenny</name>
    <name type="synonym">Blennius fasciatus</name>
    <dbReference type="NCBI Taxonomy" id="181472"/>
    <lineage>
        <taxon>Eukaryota</taxon>
        <taxon>Metazoa</taxon>
        <taxon>Chordata</taxon>
        <taxon>Craniata</taxon>
        <taxon>Vertebrata</taxon>
        <taxon>Euteleostomi</taxon>
        <taxon>Actinopterygii</taxon>
        <taxon>Neopterygii</taxon>
        <taxon>Teleostei</taxon>
        <taxon>Neoteleostei</taxon>
        <taxon>Acanthomorphata</taxon>
        <taxon>Ovalentaria</taxon>
        <taxon>Blenniimorphae</taxon>
        <taxon>Blenniiformes</taxon>
        <taxon>Blennioidei</taxon>
        <taxon>Blenniidae</taxon>
        <taxon>Salariinae</taxon>
        <taxon>Salarias</taxon>
    </lineage>
</organism>
<evidence type="ECO:0000259" key="1">
    <source>
        <dbReference type="Pfam" id="PF01498"/>
    </source>
</evidence>
<evidence type="ECO:0000313" key="3">
    <source>
        <dbReference type="Proteomes" id="UP000472267"/>
    </source>
</evidence>
<protein>
    <recommendedName>
        <fullName evidence="1">Transposase Tc1-like domain-containing protein</fullName>
    </recommendedName>
</protein>